<dbReference type="EMBL" id="JAABLP010000002">
    <property type="protein sequence ID" value="NBN63658.1"/>
    <property type="molecule type" value="Genomic_DNA"/>
</dbReference>
<protein>
    <submittedName>
        <fullName evidence="2">DUF4214 domain-containing protein</fullName>
    </submittedName>
</protein>
<organism evidence="2 3">
    <name type="scientific">Pannonibacter tanglangensis</name>
    <dbReference type="NCBI Taxonomy" id="2750084"/>
    <lineage>
        <taxon>Bacteria</taxon>
        <taxon>Pseudomonadati</taxon>
        <taxon>Pseudomonadota</taxon>
        <taxon>Alphaproteobacteria</taxon>
        <taxon>Hyphomicrobiales</taxon>
        <taxon>Stappiaceae</taxon>
        <taxon>Pannonibacter</taxon>
    </lineage>
</organism>
<feature type="domain" description="DUF4214" evidence="1">
    <location>
        <begin position="393"/>
        <end position="461"/>
    </location>
</feature>
<dbReference type="InterPro" id="IPR038255">
    <property type="entry name" value="PBS_linker_sf"/>
</dbReference>
<dbReference type="InterPro" id="IPR011049">
    <property type="entry name" value="Serralysin-like_metalloprot_C"/>
</dbReference>
<evidence type="ECO:0000259" key="1">
    <source>
        <dbReference type="Pfam" id="PF13946"/>
    </source>
</evidence>
<evidence type="ECO:0000313" key="3">
    <source>
        <dbReference type="Proteomes" id="UP000541347"/>
    </source>
</evidence>
<reference evidence="2 3" key="1">
    <citation type="submission" date="2020-01" db="EMBL/GenBank/DDBJ databases">
        <authorList>
            <person name="Peng S.Y."/>
            <person name="Li J."/>
            <person name="Wang M."/>
            <person name="Wang L."/>
            <person name="Wang C.Q."/>
            <person name="Wang J.R."/>
        </authorList>
    </citation>
    <scope>NUCLEOTIDE SEQUENCE [LARGE SCALE GENOMIC DNA]</scope>
    <source>
        <strain evidence="2 3">XCT-34</strain>
    </source>
</reference>
<gene>
    <name evidence="2" type="ORF">GWI71_08185</name>
</gene>
<accession>A0ABW9ZHY8</accession>
<dbReference type="RefSeq" id="WP_161675637.1">
    <property type="nucleotide sequence ID" value="NZ_JAABLP010000002.1"/>
</dbReference>
<sequence length="478" mass="51499">MPIAGSHFKNSYTFTITGMTAKYEGLRPALEANAKAVIEYLSNHVAWRGTLDFVLALETPESRYKDGLLPSYGGRDAATGHTFAGAEALTGRDANGADFDAGASLYPALDGTLRNYGSPLYIDPAPNVLAKPVIPAGHHDFFSIYLHEVLHSLGIWSTAQYRDSALVKTTFDGLTVQRNDQWFFAGPETRKLLGQDLPLDTQGSRDHYATKVRPDGQPDPVDRGLMWQFGNYEQNRWQLGQVDLAILKDLGFTVANLDWLQRTEPDDRDLFKDRILTGDGGNNLFRGGQTPDVVDGKGGIDIFYVAAPRALSTLTLSGKGAVLASPGGGTDTLTSIERIGYQDGTLAVDLDGNAGQTYRLYQAAFARTPDTKGLAHNVALMDDGLSLKALSAGFIGSAEFIQRYGQSTSDTTFVNALYMNVLGRTADDAGLKGWLDRLGNGSWSRPDVLIGFSESAENKALVGSAIASGIWLGADVSI</sequence>
<dbReference type="Pfam" id="PF13946">
    <property type="entry name" value="DUF4214"/>
    <property type="match status" value="1"/>
</dbReference>
<dbReference type="Proteomes" id="UP000541347">
    <property type="component" value="Unassembled WGS sequence"/>
</dbReference>
<name>A0ABW9ZHY8_9HYPH</name>
<dbReference type="SUPFAM" id="SSF51120">
    <property type="entry name" value="beta-Roll"/>
    <property type="match status" value="1"/>
</dbReference>
<keyword evidence="3" id="KW-1185">Reference proteome</keyword>
<proteinExistence type="predicted"/>
<evidence type="ECO:0000313" key="2">
    <source>
        <dbReference type="EMBL" id="NBN63658.1"/>
    </source>
</evidence>
<comment type="caution">
    <text evidence="2">The sequence shown here is derived from an EMBL/GenBank/DDBJ whole genome shotgun (WGS) entry which is preliminary data.</text>
</comment>
<dbReference type="Gene3D" id="1.10.3130.20">
    <property type="entry name" value="Phycobilisome linker domain"/>
    <property type="match status" value="1"/>
</dbReference>
<dbReference type="InterPro" id="IPR025282">
    <property type="entry name" value="DUF4214"/>
</dbReference>